<evidence type="ECO:0000313" key="9">
    <source>
        <dbReference type="Proteomes" id="UP001212997"/>
    </source>
</evidence>
<evidence type="ECO:0000256" key="5">
    <source>
        <dbReference type="SAM" id="MobiDB-lite"/>
    </source>
</evidence>
<dbReference type="SUPFAM" id="SSF103473">
    <property type="entry name" value="MFS general substrate transporter"/>
    <property type="match status" value="1"/>
</dbReference>
<protein>
    <recommendedName>
        <fullName evidence="7">Major facilitator superfamily (MFS) profile domain-containing protein</fullName>
    </recommendedName>
</protein>
<dbReference type="PANTHER" id="PTHR23501">
    <property type="entry name" value="MAJOR FACILITATOR SUPERFAMILY"/>
    <property type="match status" value="1"/>
</dbReference>
<feature type="transmembrane region" description="Helical" evidence="6">
    <location>
        <begin position="192"/>
        <end position="212"/>
    </location>
</feature>
<feature type="transmembrane region" description="Helical" evidence="6">
    <location>
        <begin position="276"/>
        <end position="295"/>
    </location>
</feature>
<dbReference type="GO" id="GO:0005886">
    <property type="term" value="C:plasma membrane"/>
    <property type="evidence" value="ECO:0007669"/>
    <property type="project" value="TreeGrafter"/>
</dbReference>
<organism evidence="8 9">
    <name type="scientific">Meripilus lineatus</name>
    <dbReference type="NCBI Taxonomy" id="2056292"/>
    <lineage>
        <taxon>Eukaryota</taxon>
        <taxon>Fungi</taxon>
        <taxon>Dikarya</taxon>
        <taxon>Basidiomycota</taxon>
        <taxon>Agaricomycotina</taxon>
        <taxon>Agaricomycetes</taxon>
        <taxon>Polyporales</taxon>
        <taxon>Meripilaceae</taxon>
        <taxon>Meripilus</taxon>
    </lineage>
</organism>
<proteinExistence type="predicted"/>
<dbReference type="EMBL" id="JANAWD010000437">
    <property type="protein sequence ID" value="KAJ3479468.1"/>
    <property type="molecule type" value="Genomic_DNA"/>
</dbReference>
<feature type="transmembrane region" description="Helical" evidence="6">
    <location>
        <begin position="103"/>
        <end position="123"/>
    </location>
</feature>
<accession>A0AAD5YFQ1</accession>
<keyword evidence="9" id="KW-1185">Reference proteome</keyword>
<feature type="transmembrane region" description="Helical" evidence="6">
    <location>
        <begin position="426"/>
        <end position="446"/>
    </location>
</feature>
<evidence type="ECO:0000256" key="1">
    <source>
        <dbReference type="ARBA" id="ARBA00004141"/>
    </source>
</evidence>
<dbReference type="Gene3D" id="1.20.1250.20">
    <property type="entry name" value="MFS general substrate transporter like domains"/>
    <property type="match status" value="2"/>
</dbReference>
<dbReference type="AlphaFoldDB" id="A0AAD5YFQ1"/>
<dbReference type="GO" id="GO:0022857">
    <property type="term" value="F:transmembrane transporter activity"/>
    <property type="evidence" value="ECO:0007669"/>
    <property type="project" value="InterPro"/>
</dbReference>
<feature type="transmembrane region" description="Helical" evidence="6">
    <location>
        <begin position="365"/>
        <end position="388"/>
    </location>
</feature>
<dbReference type="Proteomes" id="UP001212997">
    <property type="component" value="Unassembled WGS sequence"/>
</dbReference>
<dbReference type="Pfam" id="PF07690">
    <property type="entry name" value="MFS_1"/>
    <property type="match status" value="1"/>
</dbReference>
<feature type="transmembrane region" description="Helical" evidence="6">
    <location>
        <begin position="161"/>
        <end position="180"/>
    </location>
</feature>
<evidence type="ECO:0000256" key="2">
    <source>
        <dbReference type="ARBA" id="ARBA00022692"/>
    </source>
</evidence>
<feature type="region of interest" description="Disordered" evidence="5">
    <location>
        <begin position="597"/>
        <end position="625"/>
    </location>
</feature>
<dbReference type="InterPro" id="IPR036259">
    <property type="entry name" value="MFS_trans_sf"/>
</dbReference>
<feature type="transmembrane region" description="Helical" evidence="6">
    <location>
        <begin position="571"/>
        <end position="590"/>
    </location>
</feature>
<feature type="transmembrane region" description="Helical" evidence="6">
    <location>
        <begin position="130"/>
        <end position="149"/>
    </location>
</feature>
<feature type="transmembrane region" description="Helical" evidence="6">
    <location>
        <begin position="307"/>
        <end position="325"/>
    </location>
</feature>
<evidence type="ECO:0000256" key="4">
    <source>
        <dbReference type="ARBA" id="ARBA00023136"/>
    </source>
</evidence>
<evidence type="ECO:0000313" key="8">
    <source>
        <dbReference type="EMBL" id="KAJ3479468.1"/>
    </source>
</evidence>
<feature type="transmembrane region" description="Helical" evidence="6">
    <location>
        <begin position="400"/>
        <end position="419"/>
    </location>
</feature>
<dbReference type="InterPro" id="IPR011701">
    <property type="entry name" value="MFS"/>
</dbReference>
<keyword evidence="3 6" id="KW-1133">Transmembrane helix</keyword>
<comment type="subcellular location">
    <subcellularLocation>
        <location evidence="1">Membrane</location>
        <topology evidence="1">Multi-pass membrane protein</topology>
    </subcellularLocation>
</comment>
<reference evidence="8" key="1">
    <citation type="submission" date="2022-07" db="EMBL/GenBank/DDBJ databases">
        <title>Genome Sequence of Physisporinus lineatus.</title>
        <authorList>
            <person name="Buettner E."/>
        </authorList>
    </citation>
    <scope>NUCLEOTIDE SEQUENCE</scope>
    <source>
        <strain evidence="8">VT162</strain>
    </source>
</reference>
<feature type="domain" description="Major facilitator superfamily (MFS) profile" evidence="7">
    <location>
        <begin position="66"/>
        <end position="598"/>
    </location>
</feature>
<evidence type="ECO:0000259" key="7">
    <source>
        <dbReference type="PROSITE" id="PS50850"/>
    </source>
</evidence>
<sequence>MLVVKLYRYIKRKIQHARNPQDAAVSESDPTSQDEQNAAGELVTQAENGQTPPKSGKSSWKWKVILMVGLAIPVFLETLDYTVVATAQTHIASEFNRLDLQSYIGTVYLLTSTVFLPLFASIADIFGRHICLQIALLLFMVGSAISTGANNMATMLAGRGIAGAGAAGLLAAVRIILTDSRSLDDNNWQQSILFVLYTIGYCLGPVIGGALVSVTFRWIFAINLPCSAAAMVLAFFLLRPRVKHGRTLQTLPLTTEEEKEEGMYAKESIFTKLLRLDWVGAALFMAGGILILLALNWGSTEQWDTAKVISCFAVGGVLIIAYLGWEYFLEKKERSAISHTLSAFYTEPMIPLSLFKSFDHCVVQYATFVSGMIMLVMFYFVAIFMTVVTGLSPTSAGVQLIYFAPGMGGGSTIAIILVKKTRQPKWPIILGGIVSTIALGLISMAMNDENQAQINGFMAMAGVGVGLGIGPLAVHARFSQPEDRVAVVSALTLFFRSLGGTVGLAQCGAVLNGKVNSYLTNLINSGGLNGVDPSTVSAASSGSLSSLQSISALPPEAQDAVREAFKIGSRWCFISLVPWSGVAVIATLFLSNIKDRAGQTHDKPAPEEKNDVVQLDDADKGAQKV</sequence>
<name>A0AAD5YFQ1_9APHY</name>
<dbReference type="PROSITE" id="PS50850">
    <property type="entry name" value="MFS"/>
    <property type="match status" value="1"/>
</dbReference>
<dbReference type="InterPro" id="IPR020846">
    <property type="entry name" value="MFS_dom"/>
</dbReference>
<comment type="caution">
    <text evidence="8">The sequence shown here is derived from an EMBL/GenBank/DDBJ whole genome shotgun (WGS) entry which is preliminary data.</text>
</comment>
<dbReference type="PANTHER" id="PTHR23501:SF39">
    <property type="entry name" value="MULTIDRUG TRANSPORTER, PUTATIVE (AFU_ORTHOLOGUE AFUA_1G05010)-RELATED"/>
    <property type="match status" value="1"/>
</dbReference>
<feature type="transmembrane region" description="Helical" evidence="6">
    <location>
        <begin position="452"/>
        <end position="474"/>
    </location>
</feature>
<keyword evidence="2 6" id="KW-0812">Transmembrane</keyword>
<keyword evidence="4 6" id="KW-0472">Membrane</keyword>
<gene>
    <name evidence="8" type="ORF">NLI96_g9040</name>
</gene>
<evidence type="ECO:0000256" key="6">
    <source>
        <dbReference type="SAM" id="Phobius"/>
    </source>
</evidence>
<evidence type="ECO:0000256" key="3">
    <source>
        <dbReference type="ARBA" id="ARBA00022989"/>
    </source>
</evidence>
<feature type="transmembrane region" description="Helical" evidence="6">
    <location>
        <begin position="218"/>
        <end position="238"/>
    </location>
</feature>
<feature type="transmembrane region" description="Helical" evidence="6">
    <location>
        <begin position="64"/>
        <end position="83"/>
    </location>
</feature>